<dbReference type="SUPFAM" id="SSF56281">
    <property type="entry name" value="Metallo-hydrolase/oxidoreductase"/>
    <property type="match status" value="1"/>
</dbReference>
<evidence type="ECO:0000313" key="2">
    <source>
        <dbReference type="Proteomes" id="UP000582231"/>
    </source>
</evidence>
<name>A0A852RCQ1_9ACTN</name>
<dbReference type="Proteomes" id="UP000582231">
    <property type="component" value="Unassembled WGS sequence"/>
</dbReference>
<gene>
    <name evidence="1" type="ORF">BJ958_004329</name>
</gene>
<dbReference type="Gene3D" id="3.60.15.10">
    <property type="entry name" value="Ribonuclease Z/Hydroxyacylglutathione hydrolase-like"/>
    <property type="match status" value="1"/>
</dbReference>
<protein>
    <submittedName>
        <fullName evidence="1">Glyoxylase-like metal-dependent hydrolase (Beta-lactamase superfamily II)</fullName>
    </submittedName>
</protein>
<dbReference type="EMBL" id="JACCBF010000001">
    <property type="protein sequence ID" value="NYD32783.1"/>
    <property type="molecule type" value="Genomic_DNA"/>
</dbReference>
<sequence>MLHVASLDLVVAGDVIYNDVHQFLREAQGDGINAWLRAIDAVESLRPRLVVAGHKNKVLDDDARRTIRETREYLTTAATMLAEQTTALDFFNAMLQRFPDRLNPGALWGGATALYA</sequence>
<dbReference type="AlphaFoldDB" id="A0A852RCQ1"/>
<keyword evidence="2" id="KW-1185">Reference proteome</keyword>
<proteinExistence type="predicted"/>
<dbReference type="GO" id="GO:0016787">
    <property type="term" value="F:hydrolase activity"/>
    <property type="evidence" value="ECO:0007669"/>
    <property type="project" value="UniProtKB-KW"/>
</dbReference>
<dbReference type="InterPro" id="IPR036866">
    <property type="entry name" value="RibonucZ/Hydroxyglut_hydro"/>
</dbReference>
<organism evidence="1 2">
    <name type="scientific">Nocardioides kongjuensis</name>
    <dbReference type="NCBI Taxonomy" id="349522"/>
    <lineage>
        <taxon>Bacteria</taxon>
        <taxon>Bacillati</taxon>
        <taxon>Actinomycetota</taxon>
        <taxon>Actinomycetes</taxon>
        <taxon>Propionibacteriales</taxon>
        <taxon>Nocardioidaceae</taxon>
        <taxon>Nocardioides</taxon>
    </lineage>
</organism>
<accession>A0A852RCQ1</accession>
<comment type="caution">
    <text evidence="1">The sequence shown here is derived from an EMBL/GenBank/DDBJ whole genome shotgun (WGS) entry which is preliminary data.</text>
</comment>
<keyword evidence="1" id="KW-0378">Hydrolase</keyword>
<reference evidence="1 2" key="1">
    <citation type="submission" date="2020-07" db="EMBL/GenBank/DDBJ databases">
        <title>Sequencing the genomes of 1000 actinobacteria strains.</title>
        <authorList>
            <person name="Klenk H.-P."/>
        </authorList>
    </citation>
    <scope>NUCLEOTIDE SEQUENCE [LARGE SCALE GENOMIC DNA]</scope>
    <source>
        <strain evidence="1 2">DSM 19082</strain>
    </source>
</reference>
<evidence type="ECO:0000313" key="1">
    <source>
        <dbReference type="EMBL" id="NYD32783.1"/>
    </source>
</evidence>